<sequence length="299" mass="33539">MEHTRFVGLDIHKERISIAVAENGRSGSVEYLGEIANDPDAISKLCDRLGKSGKPLVFCYEAGPCGYGVHRQLTSLGHRCDVVAPSLIPKKPGDRVKTNRRDATMLARLHRAGELTPVWVPDADHEAMRDLIRLRSVVRQVVTRARQHLQGFLLRHGRKHERGTAWRMAYRRWLSTLAFEHPAQQIAFQDYVDAVMDAERRLRQVEEQILSLLPEWDQRPVVDALQAMRGIALINAVVLVAEVGDFTRFSNPRQLMAYFGLVPGERSSGESVWRGGITEVVMMPPSLIACCVRCAPAAC</sequence>
<dbReference type="Pfam" id="PF01548">
    <property type="entry name" value="DEDD_Tnp_IS110"/>
    <property type="match status" value="1"/>
</dbReference>
<protein>
    <submittedName>
        <fullName evidence="3">IS110 family transposase</fullName>
    </submittedName>
</protein>
<evidence type="ECO:0000259" key="1">
    <source>
        <dbReference type="Pfam" id="PF01548"/>
    </source>
</evidence>
<keyword evidence="4" id="KW-1185">Reference proteome</keyword>
<feature type="domain" description="Transposase IS110-like N-terminal" evidence="1">
    <location>
        <begin position="7"/>
        <end position="154"/>
    </location>
</feature>
<gene>
    <name evidence="3" type="ORF">ACFOJ9_02180</name>
</gene>
<evidence type="ECO:0000313" key="4">
    <source>
        <dbReference type="Proteomes" id="UP001595648"/>
    </source>
</evidence>
<name>A0ABV7MGZ5_9HYPH</name>
<dbReference type="PANTHER" id="PTHR33055">
    <property type="entry name" value="TRANSPOSASE FOR INSERTION SEQUENCE ELEMENT IS1111A"/>
    <property type="match status" value="1"/>
</dbReference>
<evidence type="ECO:0000313" key="3">
    <source>
        <dbReference type="EMBL" id="MFC3320650.1"/>
    </source>
</evidence>
<dbReference type="NCBIfam" id="NF033542">
    <property type="entry name" value="transpos_IS110"/>
    <property type="match status" value="1"/>
</dbReference>
<accession>A0ABV7MGZ5</accession>
<dbReference type="RefSeq" id="WP_378976772.1">
    <property type="nucleotide sequence ID" value="NZ_JBHRVD010000001.1"/>
</dbReference>
<dbReference type="Pfam" id="PF02371">
    <property type="entry name" value="Transposase_20"/>
    <property type="match status" value="1"/>
</dbReference>
<organism evidence="3 4">
    <name type="scientific">Mesorhizobium cantuariense</name>
    <dbReference type="NCBI Taxonomy" id="1300275"/>
    <lineage>
        <taxon>Bacteria</taxon>
        <taxon>Pseudomonadati</taxon>
        <taxon>Pseudomonadota</taxon>
        <taxon>Alphaproteobacteria</taxon>
        <taxon>Hyphomicrobiales</taxon>
        <taxon>Phyllobacteriaceae</taxon>
        <taxon>Mesorhizobium</taxon>
    </lineage>
</organism>
<reference evidence="4" key="1">
    <citation type="journal article" date="2019" name="Int. J. Syst. Evol. Microbiol.">
        <title>The Global Catalogue of Microorganisms (GCM) 10K type strain sequencing project: providing services to taxonomists for standard genome sequencing and annotation.</title>
        <authorList>
            <consortium name="The Broad Institute Genomics Platform"/>
            <consortium name="The Broad Institute Genome Sequencing Center for Infectious Disease"/>
            <person name="Wu L."/>
            <person name="Ma J."/>
        </authorList>
    </citation>
    <scope>NUCLEOTIDE SEQUENCE [LARGE SCALE GENOMIC DNA]</scope>
    <source>
        <strain evidence="4">ICMP 19515</strain>
    </source>
</reference>
<dbReference type="InterPro" id="IPR002525">
    <property type="entry name" value="Transp_IS110-like_N"/>
</dbReference>
<comment type="caution">
    <text evidence="3">The sequence shown here is derived from an EMBL/GenBank/DDBJ whole genome shotgun (WGS) entry which is preliminary data.</text>
</comment>
<dbReference type="InterPro" id="IPR047650">
    <property type="entry name" value="Transpos_IS110"/>
</dbReference>
<proteinExistence type="predicted"/>
<dbReference type="InterPro" id="IPR003346">
    <property type="entry name" value="Transposase_20"/>
</dbReference>
<dbReference type="Proteomes" id="UP001595648">
    <property type="component" value="Unassembled WGS sequence"/>
</dbReference>
<dbReference type="EMBL" id="JBHRVD010000001">
    <property type="protein sequence ID" value="MFC3320650.1"/>
    <property type="molecule type" value="Genomic_DNA"/>
</dbReference>
<evidence type="ECO:0000259" key="2">
    <source>
        <dbReference type="Pfam" id="PF02371"/>
    </source>
</evidence>
<feature type="domain" description="Transposase IS116/IS110/IS902 C-terminal" evidence="2">
    <location>
        <begin position="224"/>
        <end position="278"/>
    </location>
</feature>